<comment type="caution">
    <text evidence="1">The sequence shown here is derived from an EMBL/GenBank/DDBJ whole genome shotgun (WGS) entry which is preliminary data.</text>
</comment>
<name>A0A9N8H442_9STRA</name>
<protein>
    <submittedName>
        <fullName evidence="1">Uncharacterized protein</fullName>
    </submittedName>
</protein>
<dbReference type="Proteomes" id="UP001153069">
    <property type="component" value="Unassembled WGS sequence"/>
</dbReference>
<keyword evidence="2" id="KW-1185">Reference proteome</keyword>
<dbReference type="Gene3D" id="3.40.50.300">
    <property type="entry name" value="P-loop containing nucleotide triphosphate hydrolases"/>
    <property type="match status" value="1"/>
</dbReference>
<sequence length="331" mass="37526">MSGISHQVQQEARTVAEFVARALGRWTGTIVGTWKIRYAVSNRRVLGANSDLKRKDYAMSPILQIILQCRNRHGTVFVVHGGGGMGKTTALFAVMGRYTGKGVAFSPGELSGEYKEIMLRRLNLDPKFPPNGWLEKFLDELKTPWGEPPAILMLDDFMNERPNDPLDRALLKNIKTAIRGKNIVVFALTTNERSANLMITWNTMNSIVPAAPDNDVRRWRRLYRDHQEGSPDADDEFAINWNERSRMRWEADALKKAVLVSPNYVKKCEAEKTQVEADIDVHLRNIDEGERETINPSALIAHLARTPNIDILESPRDGWDPNWNCSGFWGN</sequence>
<dbReference type="EMBL" id="CAICTM010000075">
    <property type="protein sequence ID" value="CAB9500111.1"/>
    <property type="molecule type" value="Genomic_DNA"/>
</dbReference>
<reference evidence="1" key="1">
    <citation type="submission" date="2020-06" db="EMBL/GenBank/DDBJ databases">
        <authorList>
            <consortium name="Plant Systems Biology data submission"/>
        </authorList>
    </citation>
    <scope>NUCLEOTIDE SEQUENCE</scope>
    <source>
        <strain evidence="1">D6</strain>
    </source>
</reference>
<proteinExistence type="predicted"/>
<accession>A0A9N8H442</accession>
<organism evidence="1 2">
    <name type="scientific">Seminavis robusta</name>
    <dbReference type="NCBI Taxonomy" id="568900"/>
    <lineage>
        <taxon>Eukaryota</taxon>
        <taxon>Sar</taxon>
        <taxon>Stramenopiles</taxon>
        <taxon>Ochrophyta</taxon>
        <taxon>Bacillariophyta</taxon>
        <taxon>Bacillariophyceae</taxon>
        <taxon>Bacillariophycidae</taxon>
        <taxon>Naviculales</taxon>
        <taxon>Naviculaceae</taxon>
        <taxon>Seminavis</taxon>
    </lineage>
</organism>
<evidence type="ECO:0000313" key="2">
    <source>
        <dbReference type="Proteomes" id="UP001153069"/>
    </source>
</evidence>
<dbReference type="AlphaFoldDB" id="A0A9N8H442"/>
<dbReference type="SUPFAM" id="SSF52540">
    <property type="entry name" value="P-loop containing nucleoside triphosphate hydrolases"/>
    <property type="match status" value="1"/>
</dbReference>
<evidence type="ECO:0000313" key="1">
    <source>
        <dbReference type="EMBL" id="CAB9500111.1"/>
    </source>
</evidence>
<gene>
    <name evidence="1" type="ORF">SEMRO_76_G041510.1</name>
</gene>
<dbReference type="InterPro" id="IPR027417">
    <property type="entry name" value="P-loop_NTPase"/>
</dbReference>